<dbReference type="InterPro" id="IPR041588">
    <property type="entry name" value="Integrase_H2C2"/>
</dbReference>
<feature type="domain" description="Reverse transcriptase" evidence="10">
    <location>
        <begin position="392"/>
        <end position="571"/>
    </location>
</feature>
<evidence type="ECO:0000256" key="8">
    <source>
        <dbReference type="ARBA" id="ARBA00022918"/>
    </source>
</evidence>
<dbReference type="SUPFAM" id="SSF50630">
    <property type="entry name" value="Acid proteases"/>
    <property type="match status" value="1"/>
</dbReference>
<dbReference type="SUPFAM" id="SSF53098">
    <property type="entry name" value="Ribonuclease H-like"/>
    <property type="match status" value="1"/>
</dbReference>
<dbReference type="Gene3D" id="3.30.420.10">
    <property type="entry name" value="Ribonuclease H-like superfamily/Ribonuclease H"/>
    <property type="match status" value="1"/>
</dbReference>
<dbReference type="InterPro" id="IPR043502">
    <property type="entry name" value="DNA/RNA_pol_sf"/>
</dbReference>
<dbReference type="GO" id="GO:0003676">
    <property type="term" value="F:nucleic acid binding"/>
    <property type="evidence" value="ECO:0007669"/>
    <property type="project" value="InterPro"/>
</dbReference>
<dbReference type="InterPro" id="IPR041373">
    <property type="entry name" value="RT_RNaseH"/>
</dbReference>
<dbReference type="PANTHER" id="PTHR37984">
    <property type="entry name" value="PROTEIN CBG26694"/>
    <property type="match status" value="1"/>
</dbReference>
<evidence type="ECO:0000256" key="7">
    <source>
        <dbReference type="ARBA" id="ARBA00022801"/>
    </source>
</evidence>
<dbReference type="InterPro" id="IPR036397">
    <property type="entry name" value="RNaseH_sf"/>
</dbReference>
<comment type="caution">
    <text evidence="12">The sequence shown here is derived from an EMBL/GenBank/DDBJ whole genome shotgun (WGS) entry which is preliminary data.</text>
</comment>
<keyword evidence="5" id="KW-0540">Nuclease</keyword>
<dbReference type="PANTHER" id="PTHR37984:SF5">
    <property type="entry name" value="PROTEIN NYNRIN-LIKE"/>
    <property type="match status" value="1"/>
</dbReference>
<evidence type="ECO:0000256" key="2">
    <source>
        <dbReference type="ARBA" id="ARBA00022670"/>
    </source>
</evidence>
<evidence type="ECO:0000256" key="4">
    <source>
        <dbReference type="ARBA" id="ARBA00022695"/>
    </source>
</evidence>
<evidence type="ECO:0000313" key="13">
    <source>
        <dbReference type="Proteomes" id="UP000663836"/>
    </source>
</evidence>
<protein>
    <recommendedName>
        <fullName evidence="1">RNA-directed DNA polymerase</fullName>
        <ecNumber evidence="1">2.7.7.49</ecNumber>
    </recommendedName>
</protein>
<evidence type="ECO:0000256" key="1">
    <source>
        <dbReference type="ARBA" id="ARBA00012493"/>
    </source>
</evidence>
<dbReference type="PROSITE" id="PS50994">
    <property type="entry name" value="INTEGRASE"/>
    <property type="match status" value="1"/>
</dbReference>
<dbReference type="Pfam" id="PF00078">
    <property type="entry name" value="RVT_1"/>
    <property type="match status" value="1"/>
</dbReference>
<dbReference type="GO" id="GO:0015074">
    <property type="term" value="P:DNA integration"/>
    <property type="evidence" value="ECO:0007669"/>
    <property type="project" value="InterPro"/>
</dbReference>
<reference evidence="12" key="1">
    <citation type="submission" date="2021-02" db="EMBL/GenBank/DDBJ databases">
        <authorList>
            <person name="Nowell W R."/>
        </authorList>
    </citation>
    <scope>NUCLEOTIDE SEQUENCE</scope>
</reference>
<evidence type="ECO:0000256" key="5">
    <source>
        <dbReference type="ARBA" id="ARBA00022722"/>
    </source>
</evidence>
<dbReference type="FunFam" id="3.10.10.10:FF:000007">
    <property type="entry name" value="Retrovirus-related Pol polyprotein from transposon 17.6-like Protein"/>
    <property type="match status" value="1"/>
</dbReference>
<keyword evidence="2" id="KW-0645">Protease</keyword>
<keyword evidence="3" id="KW-0808">Transferase</keyword>
<dbReference type="Gene3D" id="3.10.10.10">
    <property type="entry name" value="HIV Type 1 Reverse Transcriptase, subunit A, domain 1"/>
    <property type="match status" value="1"/>
</dbReference>
<dbReference type="Gene3D" id="3.30.70.270">
    <property type="match status" value="1"/>
</dbReference>
<dbReference type="FunFam" id="3.30.420.10:FF:000032">
    <property type="entry name" value="Retrovirus-related Pol polyprotein from transposon 297-like Protein"/>
    <property type="match status" value="1"/>
</dbReference>
<dbReference type="CDD" id="cd01647">
    <property type="entry name" value="RT_LTR"/>
    <property type="match status" value="1"/>
</dbReference>
<dbReference type="InterPro" id="IPR012337">
    <property type="entry name" value="RNaseH-like_sf"/>
</dbReference>
<dbReference type="GO" id="GO:0006508">
    <property type="term" value="P:proteolysis"/>
    <property type="evidence" value="ECO:0007669"/>
    <property type="project" value="UniProtKB-KW"/>
</dbReference>
<keyword evidence="4" id="KW-0548">Nucleotidyltransferase</keyword>
<dbReference type="Gene3D" id="2.40.70.10">
    <property type="entry name" value="Acid Proteases"/>
    <property type="match status" value="1"/>
</dbReference>
<dbReference type="Pfam" id="PF17921">
    <property type="entry name" value="Integrase_H2C2"/>
    <property type="match status" value="1"/>
</dbReference>
<evidence type="ECO:0000256" key="9">
    <source>
        <dbReference type="SAM" id="MobiDB-lite"/>
    </source>
</evidence>
<evidence type="ECO:0000259" key="10">
    <source>
        <dbReference type="PROSITE" id="PS50878"/>
    </source>
</evidence>
<dbReference type="InterPro" id="IPR001584">
    <property type="entry name" value="Integrase_cat-core"/>
</dbReference>
<dbReference type="PROSITE" id="PS50878">
    <property type="entry name" value="RT_POL"/>
    <property type="match status" value="1"/>
</dbReference>
<dbReference type="AlphaFoldDB" id="A0A819TCD1"/>
<keyword evidence="8" id="KW-0695">RNA-directed DNA polymerase</keyword>
<keyword evidence="7" id="KW-0378">Hydrolase</keyword>
<dbReference type="EMBL" id="CAJOBD010006984">
    <property type="protein sequence ID" value="CAF4075583.1"/>
    <property type="molecule type" value="Genomic_DNA"/>
</dbReference>
<proteinExistence type="predicted"/>
<feature type="domain" description="Integrase catalytic" evidence="11">
    <location>
        <begin position="888"/>
        <end position="1055"/>
    </location>
</feature>
<organism evidence="12 13">
    <name type="scientific">Rotaria sordida</name>
    <dbReference type="NCBI Taxonomy" id="392033"/>
    <lineage>
        <taxon>Eukaryota</taxon>
        <taxon>Metazoa</taxon>
        <taxon>Spiralia</taxon>
        <taxon>Gnathifera</taxon>
        <taxon>Rotifera</taxon>
        <taxon>Eurotatoria</taxon>
        <taxon>Bdelloidea</taxon>
        <taxon>Philodinida</taxon>
        <taxon>Philodinidae</taxon>
        <taxon>Rotaria</taxon>
    </lineage>
</organism>
<dbReference type="Pfam" id="PF17917">
    <property type="entry name" value="RT_RNaseH"/>
    <property type="match status" value="1"/>
</dbReference>
<feature type="region of interest" description="Disordered" evidence="9">
    <location>
        <begin position="70"/>
        <end position="101"/>
    </location>
</feature>
<dbReference type="GO" id="GO:0003964">
    <property type="term" value="F:RNA-directed DNA polymerase activity"/>
    <property type="evidence" value="ECO:0007669"/>
    <property type="project" value="UniProtKB-KW"/>
</dbReference>
<dbReference type="InterPro" id="IPR000477">
    <property type="entry name" value="RT_dom"/>
</dbReference>
<dbReference type="Proteomes" id="UP000663836">
    <property type="component" value="Unassembled WGS sequence"/>
</dbReference>
<evidence type="ECO:0000259" key="11">
    <source>
        <dbReference type="PROSITE" id="PS50994"/>
    </source>
</evidence>
<sequence length="1180" mass="135942">MYLIAGVKDPLKLHIALHDPQTTESFLTYARKLEATLSFTNSIHEHNQTNDPHDTAALRYASSFSDNCFQPRTRKSKDNVQHSLAPTYQPPRNNNSYNTKATHTTQSHYKSSKSKAVICYNCVNDQTMNLMIDTGANRTFISINALSFKNNKQFITTHQRRVYLADGQTSITVYGEVQLHIMLGDIKATILALIVKQLCTDCILGMDFIYKYKLIINTEDRTVSICENDKRISLKIDSNSYRTRFPTRLINNIKISPRSTVSIPVSINLPSTKVLFQPSVKLQQRIPLVILNSLLTVRNHTSFISLYNPTRSYYSLPKGIILGTTTVPTLSLKVRFILSQHTKLFDTSKPTIALTLKPHEIKTLDHPPPTSKPYYSTPLKQEAMYKIIQELLHFGLIRPSYSPYAAPALLVPKHDGSWRMVVDYKKLNNITIKDNHPLPNMEQATQILGGSYKFFSKLDMKSGFWQIPIKEEDKHKTAFITPDGLYEWNVLAQGLKNSPPSFQRVMTDLLSPCHQFSLVYIDDIVVYSRSFDEHVAHMTQILSILLKHNFQLNPSKCNIFQHQIDYLSHTISEHSVKPTDEKIQAIIKLREPTTLAEANKFLGALSWYHPQKQAFLQLKQLLTISPLFLNFLHDDYPVILTTDASKVGISGTLQQIINGETKNLYYHSQVTSSAQRRYDPIELEALAIWLCFQRMRSYLLGRSIIIYTDHCPSCFMMNASVKNRRVDRISILLQEYNIEKIIHIKGQHNCLADYLSRHPIQHNEEIFDEEYGIGLLFNEELPSTVSVPDMNFPSINTVITRSKHKQNLQQAVISNHTIPVSQSRKNSSTSQSTTIEPTPSYTCTYFTIECVKEEQAKDQKLQQIIQELKDKKIINYYIFQDGLLYKLLPMSPNSKKKIKTYHTDPLSGHFGVKRTYLKLKNKFWWPNYFTRWITAIALPNCSAQITAQTIFNDYICRYGVPKSILSDQGTHFNNQLMDAMAKLVGYTHIFSTVYHPQSNGMVERFNATFVPQLAKLHDRESNNWDEYLSPIVFAYNTSAHSTTHYSPFELKFGRKPRFPIDTPSSHYIFHTPNDYYAQLKKSLQIIHNNARNNITQQQSKYKTYYDKNRSEPSYNINDQVLTKIHSSRSKLDPRYSITPKFIIKTQHPIYWVKDEITQIVGRVHVSDIRLILMSLKSTSH</sequence>
<name>A0A819TCD1_9BILA</name>
<dbReference type="InterPro" id="IPR021109">
    <property type="entry name" value="Peptidase_aspartic_dom_sf"/>
</dbReference>
<evidence type="ECO:0000256" key="3">
    <source>
        <dbReference type="ARBA" id="ARBA00022679"/>
    </source>
</evidence>
<dbReference type="CDD" id="cd09274">
    <property type="entry name" value="RNase_HI_RT_Ty3"/>
    <property type="match status" value="1"/>
</dbReference>
<dbReference type="InterPro" id="IPR043128">
    <property type="entry name" value="Rev_trsase/Diguanyl_cyclase"/>
</dbReference>
<dbReference type="Pfam" id="PF13975">
    <property type="entry name" value="gag-asp_proteas"/>
    <property type="match status" value="1"/>
</dbReference>
<dbReference type="EC" id="2.7.7.49" evidence="1"/>
<keyword evidence="6" id="KW-0255">Endonuclease</keyword>
<evidence type="ECO:0000313" key="12">
    <source>
        <dbReference type="EMBL" id="CAF4075583.1"/>
    </source>
</evidence>
<evidence type="ECO:0000256" key="6">
    <source>
        <dbReference type="ARBA" id="ARBA00022759"/>
    </source>
</evidence>
<feature type="compositionally biased region" description="Polar residues" evidence="9">
    <location>
        <begin position="81"/>
        <end position="101"/>
    </location>
</feature>
<gene>
    <name evidence="12" type="ORF">JBS370_LOCUS30404</name>
</gene>
<dbReference type="CDD" id="cd00303">
    <property type="entry name" value="retropepsin_like"/>
    <property type="match status" value="1"/>
</dbReference>
<dbReference type="GO" id="GO:0004519">
    <property type="term" value="F:endonuclease activity"/>
    <property type="evidence" value="ECO:0007669"/>
    <property type="project" value="UniProtKB-KW"/>
</dbReference>
<dbReference type="SUPFAM" id="SSF56672">
    <property type="entry name" value="DNA/RNA polymerases"/>
    <property type="match status" value="1"/>
</dbReference>
<accession>A0A819TCD1</accession>
<dbReference type="GO" id="GO:0008233">
    <property type="term" value="F:peptidase activity"/>
    <property type="evidence" value="ECO:0007669"/>
    <property type="project" value="UniProtKB-KW"/>
</dbReference>
<dbReference type="InterPro" id="IPR050951">
    <property type="entry name" value="Retrovirus_Pol_polyprotein"/>
</dbReference>